<keyword evidence="8 12" id="KW-0067">ATP-binding</keyword>
<feature type="domain" description="Carbohydrate kinase PfkB" evidence="13">
    <location>
        <begin position="4"/>
        <end position="291"/>
    </location>
</feature>
<comment type="subunit">
    <text evidence="12">Homodimer.</text>
</comment>
<evidence type="ECO:0000256" key="4">
    <source>
        <dbReference type="ARBA" id="ARBA00022679"/>
    </source>
</evidence>
<feature type="binding site" evidence="12">
    <location>
        <position position="244"/>
    </location>
    <ligand>
        <name>K(+)</name>
        <dbReference type="ChEBI" id="CHEBI:29103"/>
    </ligand>
</feature>
<comment type="pathway">
    <text evidence="12">Carbohydrate metabolism; D-ribose degradation; D-ribose 5-phosphate from beta-D-ribopyranose: step 2/2.</text>
</comment>
<feature type="binding site" evidence="12">
    <location>
        <begin position="40"/>
        <end position="44"/>
    </location>
    <ligand>
        <name>substrate</name>
    </ligand>
</feature>
<feature type="binding site" evidence="12">
    <location>
        <begin position="249"/>
        <end position="250"/>
    </location>
    <ligand>
        <name>ATP</name>
        <dbReference type="ChEBI" id="CHEBI:30616"/>
    </ligand>
</feature>
<feature type="binding site" evidence="12">
    <location>
        <begin position="12"/>
        <end position="14"/>
    </location>
    <ligand>
        <name>substrate</name>
    </ligand>
</feature>
<organism evidence="14 15">
    <name type="scientific">Kineococcus glutinatus</name>
    <dbReference type="NCBI Taxonomy" id="1070872"/>
    <lineage>
        <taxon>Bacteria</taxon>
        <taxon>Bacillati</taxon>
        <taxon>Actinomycetota</taxon>
        <taxon>Actinomycetes</taxon>
        <taxon>Kineosporiales</taxon>
        <taxon>Kineosporiaceae</taxon>
        <taxon>Kineococcus</taxon>
    </lineage>
</organism>
<dbReference type="HAMAP" id="MF_01987">
    <property type="entry name" value="Ribokinase"/>
    <property type="match status" value="1"/>
</dbReference>
<proteinExistence type="inferred from homology"/>
<keyword evidence="7 12" id="KW-0418">Kinase</keyword>
<dbReference type="InterPro" id="IPR011611">
    <property type="entry name" value="PfkB_dom"/>
</dbReference>
<dbReference type="InterPro" id="IPR002173">
    <property type="entry name" value="Carboh/pur_kinase_PfkB_CS"/>
</dbReference>
<keyword evidence="6 12" id="KW-0547">Nucleotide-binding</keyword>
<feature type="binding site" evidence="12">
    <location>
        <position position="283"/>
    </location>
    <ligand>
        <name>K(+)</name>
        <dbReference type="ChEBI" id="CHEBI:29103"/>
    </ligand>
</feature>
<reference evidence="15" key="1">
    <citation type="journal article" date="2019" name="Int. J. Syst. Evol. Microbiol.">
        <title>The Global Catalogue of Microorganisms (GCM) 10K type strain sequencing project: providing services to taxonomists for standard genome sequencing and annotation.</title>
        <authorList>
            <consortium name="The Broad Institute Genomics Platform"/>
            <consortium name="The Broad Institute Genome Sequencing Center for Infectious Disease"/>
            <person name="Wu L."/>
            <person name="Ma J."/>
        </authorList>
    </citation>
    <scope>NUCLEOTIDE SEQUENCE [LARGE SCALE GENOMIC DNA]</scope>
    <source>
        <strain evidence="15">JCM 18126</strain>
    </source>
</reference>
<dbReference type="SUPFAM" id="SSF53613">
    <property type="entry name" value="Ribokinase-like"/>
    <property type="match status" value="1"/>
</dbReference>
<dbReference type="PRINTS" id="PR00990">
    <property type="entry name" value="RIBOKINASE"/>
</dbReference>
<evidence type="ECO:0000256" key="8">
    <source>
        <dbReference type="ARBA" id="ARBA00022840"/>
    </source>
</evidence>
<feature type="binding site" evidence="12">
    <location>
        <position position="285"/>
    </location>
    <ligand>
        <name>K(+)</name>
        <dbReference type="ChEBI" id="CHEBI:29103"/>
    </ligand>
</feature>
<dbReference type="InterPro" id="IPR029056">
    <property type="entry name" value="Ribokinase-like"/>
</dbReference>
<feature type="binding site" evidence="12">
    <location>
        <position position="146"/>
    </location>
    <ligand>
        <name>substrate</name>
    </ligand>
</feature>
<feature type="binding site" evidence="12">
    <location>
        <position position="187"/>
    </location>
    <ligand>
        <name>ATP</name>
        <dbReference type="ChEBI" id="CHEBI:30616"/>
    </ligand>
</feature>
<protein>
    <recommendedName>
        <fullName evidence="3 12">Ribokinase</fullName>
        <shortName evidence="12">RK</shortName>
        <ecNumber evidence="2 12">2.7.1.15</ecNumber>
    </recommendedName>
</protein>
<comment type="similarity">
    <text evidence="12">Belongs to the carbohydrate kinase PfkB family. Ribokinase subfamily.</text>
</comment>
<dbReference type="InterPro" id="IPR002139">
    <property type="entry name" value="Ribo/fructo_kinase"/>
</dbReference>
<evidence type="ECO:0000313" key="15">
    <source>
        <dbReference type="Proteomes" id="UP001501195"/>
    </source>
</evidence>
<evidence type="ECO:0000256" key="11">
    <source>
        <dbReference type="ARBA" id="ARBA00023277"/>
    </source>
</evidence>
<feature type="binding site" evidence="12">
    <location>
        <position position="280"/>
    </location>
    <ligand>
        <name>K(+)</name>
        <dbReference type="ChEBI" id="CHEBI:29103"/>
    </ligand>
</feature>
<keyword evidence="12" id="KW-0963">Cytoplasm</keyword>
<keyword evidence="5 12" id="KW-0479">Metal-binding</keyword>
<evidence type="ECO:0000313" key="14">
    <source>
        <dbReference type="EMBL" id="GAA4972808.1"/>
    </source>
</evidence>
<keyword evidence="4 12" id="KW-0808">Transferase</keyword>
<dbReference type="EMBL" id="BAABIL010000168">
    <property type="protein sequence ID" value="GAA4972808.1"/>
    <property type="molecule type" value="Genomic_DNA"/>
</dbReference>
<dbReference type="PROSITE" id="PS00584">
    <property type="entry name" value="PFKB_KINASES_2"/>
    <property type="match status" value="1"/>
</dbReference>
<feature type="binding site" evidence="12">
    <location>
        <position position="250"/>
    </location>
    <ligand>
        <name>substrate</name>
    </ligand>
</feature>
<comment type="caution">
    <text evidence="12">Lacks conserved residue(s) required for the propagation of feature annotation.</text>
</comment>
<keyword evidence="10 12" id="KW-0630">Potassium</keyword>
<dbReference type="InterPro" id="IPR011877">
    <property type="entry name" value="Ribokinase"/>
</dbReference>
<dbReference type="PANTHER" id="PTHR10584:SF166">
    <property type="entry name" value="RIBOKINASE"/>
    <property type="match status" value="1"/>
</dbReference>
<comment type="similarity">
    <text evidence="1">Belongs to the carbohydrate kinase pfkB family.</text>
</comment>
<keyword evidence="15" id="KW-1185">Reference proteome</keyword>
<evidence type="ECO:0000259" key="13">
    <source>
        <dbReference type="Pfam" id="PF00294"/>
    </source>
</evidence>
<evidence type="ECO:0000256" key="7">
    <source>
        <dbReference type="ARBA" id="ARBA00022777"/>
    </source>
</evidence>
<feature type="binding site" evidence="12">
    <location>
        <position position="246"/>
    </location>
    <ligand>
        <name>K(+)</name>
        <dbReference type="ChEBI" id="CHEBI:29103"/>
    </ligand>
</feature>
<comment type="cofactor">
    <cofactor evidence="12">
        <name>Mg(2+)</name>
        <dbReference type="ChEBI" id="CHEBI:18420"/>
    </cofactor>
    <text evidence="12">Requires a divalent cation, most likely magnesium in vivo, as an electrophilic catalyst to aid phosphoryl group transfer. It is the chelate of the metal and the nucleotide that is the actual substrate.</text>
</comment>
<dbReference type="EC" id="2.7.1.15" evidence="2 12"/>
<gene>
    <name evidence="12" type="primary">rbsK</name>
    <name evidence="14" type="ORF">GCM10023225_12900</name>
</gene>
<comment type="caution">
    <text evidence="14">The sequence shown here is derived from an EMBL/GenBank/DDBJ whole genome shotgun (WGS) entry which is preliminary data.</text>
</comment>
<dbReference type="PANTHER" id="PTHR10584">
    <property type="entry name" value="SUGAR KINASE"/>
    <property type="match status" value="1"/>
</dbReference>
<evidence type="ECO:0000256" key="3">
    <source>
        <dbReference type="ARBA" id="ARBA00016943"/>
    </source>
</evidence>
<evidence type="ECO:0000256" key="5">
    <source>
        <dbReference type="ARBA" id="ARBA00022723"/>
    </source>
</evidence>
<keyword evidence="11 12" id="KW-0119">Carbohydrate metabolism</keyword>
<evidence type="ECO:0000256" key="1">
    <source>
        <dbReference type="ARBA" id="ARBA00005380"/>
    </source>
</evidence>
<name>A0ABP9HKG4_9ACTN</name>
<sequence>MQGTVVVLGSVNRDVVAQVHRLPAPGETLTATAVRAQIGGKGANQAVAALRCGADVTLVARTGDDEAGSALRSGLAATGLDVSRVRAVPGTASGTAYVTTAAGENVIVLDRGANHAWQPRGDDPAGDVGQDLDAVRAAAVLVLQLEVPQDVVRLAALAAPGRVVLNAAPSAPLPEEVLARCDPLVVNQHELRDLSGEEHVDTGVRRLLARGARSVLVTLGAHGARWADGSGAGFAPAPQVAVVDSTGAGDAVVGALASRLARGQRLAGAVPWAVAAASLSVQRVGTHDSYPAEREVDAALRRR</sequence>
<evidence type="ECO:0000256" key="9">
    <source>
        <dbReference type="ARBA" id="ARBA00022842"/>
    </source>
</evidence>
<keyword evidence="9 12" id="KW-0460">Magnesium</keyword>
<dbReference type="Proteomes" id="UP001501195">
    <property type="component" value="Unassembled WGS sequence"/>
</dbReference>
<evidence type="ECO:0000256" key="12">
    <source>
        <dbReference type="HAMAP-Rule" id="MF_01987"/>
    </source>
</evidence>
<dbReference type="Pfam" id="PF00294">
    <property type="entry name" value="PfkB"/>
    <property type="match status" value="1"/>
</dbReference>
<feature type="active site" description="Proton acceptor" evidence="12">
    <location>
        <position position="250"/>
    </location>
</feature>
<comment type="catalytic activity">
    <reaction evidence="12">
        <text>D-ribose + ATP = D-ribose 5-phosphate + ADP + H(+)</text>
        <dbReference type="Rhea" id="RHEA:13697"/>
        <dbReference type="ChEBI" id="CHEBI:15378"/>
        <dbReference type="ChEBI" id="CHEBI:30616"/>
        <dbReference type="ChEBI" id="CHEBI:47013"/>
        <dbReference type="ChEBI" id="CHEBI:78346"/>
        <dbReference type="ChEBI" id="CHEBI:456216"/>
        <dbReference type="EC" id="2.7.1.15"/>
    </reaction>
</comment>
<evidence type="ECO:0000256" key="10">
    <source>
        <dbReference type="ARBA" id="ARBA00022958"/>
    </source>
</evidence>
<evidence type="ECO:0000256" key="2">
    <source>
        <dbReference type="ARBA" id="ARBA00012035"/>
    </source>
</evidence>
<comment type="function">
    <text evidence="12">Catalyzes the phosphorylation of ribose at O-5 in a reaction requiring ATP and magnesium. The resulting D-ribose-5-phosphate can then be used either for sythesis of nucleotides, histidine, and tryptophan, or as a component of the pentose phosphate pathway.</text>
</comment>
<evidence type="ECO:0000256" key="6">
    <source>
        <dbReference type="ARBA" id="ARBA00022741"/>
    </source>
</evidence>
<comment type="subcellular location">
    <subcellularLocation>
        <location evidence="12">Cytoplasm</location>
    </subcellularLocation>
</comment>
<accession>A0ABP9HKG4</accession>
<dbReference type="Gene3D" id="3.40.1190.20">
    <property type="match status" value="1"/>
</dbReference>
<comment type="activity regulation">
    <text evidence="12">Activated by a monovalent cation that binds near, but not in, the active site. The most likely occupant of the site in vivo is potassium. Ion binding induces a conformational change that may alter substrate affinity.</text>
</comment>
<feature type="binding site" evidence="12">
    <location>
        <position position="289"/>
    </location>
    <ligand>
        <name>K(+)</name>
        <dbReference type="ChEBI" id="CHEBI:29103"/>
    </ligand>
</feature>
<dbReference type="CDD" id="cd01174">
    <property type="entry name" value="ribokinase"/>
    <property type="match status" value="1"/>
</dbReference>
<feature type="binding site" evidence="12">
    <location>
        <begin position="218"/>
        <end position="223"/>
    </location>
    <ligand>
        <name>ATP</name>
        <dbReference type="ChEBI" id="CHEBI:30616"/>
    </ligand>
</feature>